<dbReference type="STRING" id="1448316.A0A395GTD9"/>
<dbReference type="Pfam" id="PF04193">
    <property type="entry name" value="PQ-loop"/>
    <property type="match status" value="1"/>
</dbReference>
<reference evidence="6 7" key="1">
    <citation type="submission" date="2018-02" db="EMBL/GenBank/DDBJ databases">
        <title>The genomes of Aspergillus section Nigri reveals drivers in fungal speciation.</title>
        <authorList>
            <consortium name="DOE Joint Genome Institute"/>
            <person name="Vesth T.C."/>
            <person name="Nybo J."/>
            <person name="Theobald S."/>
            <person name="Brandl J."/>
            <person name="Frisvad J.C."/>
            <person name="Nielsen K.F."/>
            <person name="Lyhne E.K."/>
            <person name="Kogle M.E."/>
            <person name="Kuo A."/>
            <person name="Riley R."/>
            <person name="Clum A."/>
            <person name="Nolan M."/>
            <person name="Lipzen A."/>
            <person name="Salamov A."/>
            <person name="Henrissat B."/>
            <person name="Wiebenga A."/>
            <person name="De vries R.P."/>
            <person name="Grigoriev I.V."/>
            <person name="Mortensen U.H."/>
            <person name="Andersen M.R."/>
            <person name="Baker S.E."/>
        </authorList>
    </citation>
    <scope>NUCLEOTIDE SEQUENCE [LARGE SCALE GENOMIC DNA]</scope>
    <source>
        <strain evidence="6 7">CBS 121593</strain>
    </source>
</reference>
<name>A0A395GTD9_9EURO</name>
<organism evidence="6 7">
    <name type="scientific">Aspergillus ibericus CBS 121593</name>
    <dbReference type="NCBI Taxonomy" id="1448316"/>
    <lineage>
        <taxon>Eukaryota</taxon>
        <taxon>Fungi</taxon>
        <taxon>Dikarya</taxon>
        <taxon>Ascomycota</taxon>
        <taxon>Pezizomycotina</taxon>
        <taxon>Eurotiomycetes</taxon>
        <taxon>Eurotiomycetidae</taxon>
        <taxon>Eurotiales</taxon>
        <taxon>Aspergillaceae</taxon>
        <taxon>Aspergillus</taxon>
        <taxon>Aspergillus subgen. Circumdati</taxon>
    </lineage>
</organism>
<protein>
    <submittedName>
        <fullName evidence="6">Uncharacterized protein</fullName>
    </submittedName>
</protein>
<feature type="transmembrane region" description="Helical" evidence="5">
    <location>
        <begin position="181"/>
        <end position="204"/>
    </location>
</feature>
<feature type="transmembrane region" description="Helical" evidence="5">
    <location>
        <begin position="116"/>
        <end position="136"/>
    </location>
</feature>
<evidence type="ECO:0000256" key="3">
    <source>
        <dbReference type="ARBA" id="ARBA00022989"/>
    </source>
</evidence>
<gene>
    <name evidence="6" type="ORF">BO80DRAFT_411736</name>
</gene>
<feature type="transmembrane region" description="Helical" evidence="5">
    <location>
        <begin position="224"/>
        <end position="246"/>
    </location>
</feature>
<proteinExistence type="predicted"/>
<evidence type="ECO:0000313" key="6">
    <source>
        <dbReference type="EMBL" id="RAK98709.1"/>
    </source>
</evidence>
<sequence>MTYHEVPNSIRITLIILTILSFTPQLHTLYTTKSSTGISIGYILSHLLVATEHLTKLTYMMINVPEAAAGQFIHDPINPGDWLNFLQTLTTWILFLTLFITSLYLRPPSHNPRPYITTYTLILLISLLPELIDPFLRFPHEGYQEAFVATHTILLSPIATFLAGFAVCLQAGQSKIHGTDSALSMTGLAAQAVVFGLVAASWPFRIAYREAWDPLHLGAYFGHAWAGVDYGVLGVVQGVLVLWVGWRRWRGVDGDGVGDGVEEREALLGRA</sequence>
<dbReference type="GeneID" id="37222851"/>
<keyword evidence="4 5" id="KW-0472">Membrane</keyword>
<feature type="transmembrane region" description="Helical" evidence="5">
    <location>
        <begin position="12"/>
        <end position="30"/>
    </location>
</feature>
<keyword evidence="3 5" id="KW-1133">Transmembrane helix</keyword>
<accession>A0A395GTD9</accession>
<evidence type="ECO:0000256" key="5">
    <source>
        <dbReference type="SAM" id="Phobius"/>
    </source>
</evidence>
<evidence type="ECO:0000313" key="7">
    <source>
        <dbReference type="Proteomes" id="UP000249402"/>
    </source>
</evidence>
<keyword evidence="2 5" id="KW-0812">Transmembrane</keyword>
<evidence type="ECO:0000256" key="2">
    <source>
        <dbReference type="ARBA" id="ARBA00022692"/>
    </source>
</evidence>
<evidence type="ECO:0000256" key="4">
    <source>
        <dbReference type="ARBA" id="ARBA00023136"/>
    </source>
</evidence>
<feature type="transmembrane region" description="Helical" evidence="5">
    <location>
        <begin position="148"/>
        <end position="169"/>
    </location>
</feature>
<dbReference type="InterPro" id="IPR006603">
    <property type="entry name" value="PQ-loop_rpt"/>
</dbReference>
<comment type="subcellular location">
    <subcellularLocation>
        <location evidence="1">Membrane</location>
        <topology evidence="1">Multi-pass membrane protein</topology>
    </subcellularLocation>
</comment>
<dbReference type="Proteomes" id="UP000249402">
    <property type="component" value="Unassembled WGS sequence"/>
</dbReference>
<keyword evidence="7" id="KW-1185">Reference proteome</keyword>
<dbReference type="AlphaFoldDB" id="A0A395GTD9"/>
<dbReference type="EMBL" id="KZ824451">
    <property type="protein sequence ID" value="RAK98709.1"/>
    <property type="molecule type" value="Genomic_DNA"/>
</dbReference>
<dbReference type="RefSeq" id="XP_025573037.1">
    <property type="nucleotide sequence ID" value="XM_025717986.1"/>
</dbReference>
<evidence type="ECO:0000256" key="1">
    <source>
        <dbReference type="ARBA" id="ARBA00004141"/>
    </source>
</evidence>
<dbReference type="GO" id="GO:0016020">
    <property type="term" value="C:membrane"/>
    <property type="evidence" value="ECO:0007669"/>
    <property type="project" value="UniProtKB-SubCell"/>
</dbReference>
<feature type="transmembrane region" description="Helical" evidence="5">
    <location>
        <begin position="82"/>
        <end position="104"/>
    </location>
</feature>
<dbReference type="VEuPathDB" id="FungiDB:BO80DRAFT_411736"/>
<dbReference type="OrthoDB" id="5139341at2759"/>